<dbReference type="PANTHER" id="PTHR10683">
    <property type="entry name" value="TRANSALDOLASE"/>
    <property type="match status" value="1"/>
</dbReference>
<comment type="caution">
    <text evidence="2">The sequence shown here is derived from an EMBL/GenBank/DDBJ whole genome shotgun (WGS) entry which is preliminary data.</text>
</comment>
<accession>X0ZCZ4</accession>
<dbReference type="PANTHER" id="PTHR10683:SF36">
    <property type="entry name" value="TRANSALDOLASE"/>
    <property type="match status" value="1"/>
</dbReference>
<keyword evidence="1" id="KW-0704">Schiff base</keyword>
<dbReference type="InterPro" id="IPR001585">
    <property type="entry name" value="TAL/FSA"/>
</dbReference>
<dbReference type="EMBL" id="BART01006634">
    <property type="protein sequence ID" value="GAG67149.1"/>
    <property type="molecule type" value="Genomic_DNA"/>
</dbReference>
<dbReference type="AlphaFoldDB" id="X0ZCZ4"/>
<organism evidence="2">
    <name type="scientific">marine sediment metagenome</name>
    <dbReference type="NCBI Taxonomy" id="412755"/>
    <lineage>
        <taxon>unclassified sequences</taxon>
        <taxon>metagenomes</taxon>
        <taxon>ecological metagenomes</taxon>
    </lineage>
</organism>
<dbReference type="GO" id="GO:0005975">
    <property type="term" value="P:carbohydrate metabolic process"/>
    <property type="evidence" value="ECO:0007669"/>
    <property type="project" value="InterPro"/>
</dbReference>
<protein>
    <recommendedName>
        <fullName evidence="3">Transaldolase</fullName>
    </recommendedName>
</protein>
<evidence type="ECO:0000313" key="2">
    <source>
        <dbReference type="EMBL" id="GAG67149.1"/>
    </source>
</evidence>
<feature type="non-terminal residue" evidence="2">
    <location>
        <position position="190"/>
    </location>
</feature>
<name>X0ZCZ4_9ZZZZ</name>
<dbReference type="InterPro" id="IPR013785">
    <property type="entry name" value="Aldolase_TIM"/>
</dbReference>
<gene>
    <name evidence="2" type="ORF">S01H4_15147</name>
</gene>
<dbReference type="PROSITE" id="PS01054">
    <property type="entry name" value="TRANSALDOLASE_1"/>
    <property type="match status" value="1"/>
</dbReference>
<dbReference type="Pfam" id="PF00923">
    <property type="entry name" value="TAL_FSA"/>
    <property type="match status" value="1"/>
</dbReference>
<proteinExistence type="predicted"/>
<sequence length="190" mass="21040">MDIFLDTADVKAILKYNNLGVLTGVTTNPTLLKHAGFSSDIEMIKEIREVFQKGEIHVEAFGESSNEIIENAKRIKNKSGDANLVFKIPFSEEGICACNTLKDYKTNMHLIFSHNQALLAASVKSDYICPLVGRLDDSGHDALLFVQEIVNTFKIHRLSPKVMVSSIRHPMHVIKSYKAGADAVTIPVNV</sequence>
<evidence type="ECO:0000256" key="1">
    <source>
        <dbReference type="ARBA" id="ARBA00023270"/>
    </source>
</evidence>
<dbReference type="Gene3D" id="3.20.20.70">
    <property type="entry name" value="Aldolase class I"/>
    <property type="match status" value="1"/>
</dbReference>
<dbReference type="InterPro" id="IPR018225">
    <property type="entry name" value="Transaldolase_AS"/>
</dbReference>
<evidence type="ECO:0008006" key="3">
    <source>
        <dbReference type="Google" id="ProtNLM"/>
    </source>
</evidence>
<reference evidence="2" key="1">
    <citation type="journal article" date="2014" name="Front. Microbiol.">
        <title>High frequency of phylogenetically diverse reductive dehalogenase-homologous genes in deep subseafloor sedimentary metagenomes.</title>
        <authorList>
            <person name="Kawai M."/>
            <person name="Futagami T."/>
            <person name="Toyoda A."/>
            <person name="Takaki Y."/>
            <person name="Nishi S."/>
            <person name="Hori S."/>
            <person name="Arai W."/>
            <person name="Tsubouchi T."/>
            <person name="Morono Y."/>
            <person name="Uchiyama I."/>
            <person name="Ito T."/>
            <person name="Fujiyama A."/>
            <person name="Inagaki F."/>
            <person name="Takami H."/>
        </authorList>
    </citation>
    <scope>NUCLEOTIDE SEQUENCE</scope>
    <source>
        <strain evidence="2">Expedition CK06-06</strain>
    </source>
</reference>
<dbReference type="SUPFAM" id="SSF51569">
    <property type="entry name" value="Aldolase"/>
    <property type="match status" value="1"/>
</dbReference>